<dbReference type="OrthoDB" id="363232at2"/>
<name>A0A1H2TI04_9BACI</name>
<dbReference type="EMBL" id="FNNC01000002">
    <property type="protein sequence ID" value="SDW43626.1"/>
    <property type="molecule type" value="Genomic_DNA"/>
</dbReference>
<evidence type="ECO:0000313" key="4">
    <source>
        <dbReference type="EMBL" id="SDW43626.1"/>
    </source>
</evidence>
<feature type="region of interest" description="Disordered" evidence="2">
    <location>
        <begin position="391"/>
        <end position="433"/>
    </location>
</feature>
<dbReference type="PANTHER" id="PTHR30404">
    <property type="entry name" value="N-ACETYLMURAMOYL-L-ALANINE AMIDASE"/>
    <property type="match status" value="1"/>
</dbReference>
<gene>
    <name evidence="4" type="ORF">SAMN05421781_1420</name>
</gene>
<evidence type="ECO:0000256" key="2">
    <source>
        <dbReference type="SAM" id="MobiDB-lite"/>
    </source>
</evidence>
<accession>A0A1H2TI04</accession>
<evidence type="ECO:0000256" key="1">
    <source>
        <dbReference type="ARBA" id="ARBA00022801"/>
    </source>
</evidence>
<evidence type="ECO:0000313" key="5">
    <source>
        <dbReference type="Proteomes" id="UP000199488"/>
    </source>
</evidence>
<dbReference type="SUPFAM" id="SSF47090">
    <property type="entry name" value="PGBD-like"/>
    <property type="match status" value="7"/>
</dbReference>
<feature type="region of interest" description="Disordered" evidence="2">
    <location>
        <begin position="53"/>
        <end position="74"/>
    </location>
</feature>
<dbReference type="Gene3D" id="1.10.101.10">
    <property type="entry name" value="PGBD-like superfamily/PGBD"/>
    <property type="match status" value="7"/>
</dbReference>
<dbReference type="GO" id="GO:0030288">
    <property type="term" value="C:outer membrane-bounded periplasmic space"/>
    <property type="evidence" value="ECO:0007669"/>
    <property type="project" value="TreeGrafter"/>
</dbReference>
<dbReference type="Proteomes" id="UP000199488">
    <property type="component" value="Unassembled WGS sequence"/>
</dbReference>
<evidence type="ECO:0000259" key="3">
    <source>
        <dbReference type="SMART" id="SM00646"/>
    </source>
</evidence>
<feature type="region of interest" description="Disordered" evidence="2">
    <location>
        <begin position="492"/>
        <end position="514"/>
    </location>
</feature>
<dbReference type="InterPro" id="IPR002508">
    <property type="entry name" value="MurNAc-LAA_cat"/>
</dbReference>
<dbReference type="Pfam" id="PF01471">
    <property type="entry name" value="PG_binding_1"/>
    <property type="match status" value="7"/>
</dbReference>
<reference evidence="4 5" key="1">
    <citation type="submission" date="2016-10" db="EMBL/GenBank/DDBJ databases">
        <authorList>
            <person name="de Groot N.N."/>
        </authorList>
    </citation>
    <scope>NUCLEOTIDE SEQUENCE [LARGE SCALE GENOMIC DNA]</scope>
    <source>
        <strain evidence="4 5">DSM 23126</strain>
    </source>
</reference>
<dbReference type="AlphaFoldDB" id="A0A1H2TI04"/>
<protein>
    <submittedName>
        <fullName evidence="4">N-acetylmuramoyl-L-alanine amidase</fullName>
    </submittedName>
</protein>
<dbReference type="SMART" id="SM00646">
    <property type="entry name" value="Ami_3"/>
    <property type="match status" value="1"/>
</dbReference>
<dbReference type="InterPro" id="IPR050695">
    <property type="entry name" value="N-acetylmuramoyl_amidase_3"/>
</dbReference>
<dbReference type="InterPro" id="IPR036366">
    <property type="entry name" value="PGBDSf"/>
</dbReference>
<dbReference type="STRING" id="1122204.SAMN05421781_1420"/>
<proteinExistence type="predicted"/>
<feature type="region of interest" description="Disordered" evidence="2">
    <location>
        <begin position="302"/>
        <end position="335"/>
    </location>
</feature>
<feature type="compositionally biased region" description="Acidic residues" evidence="2">
    <location>
        <begin position="497"/>
        <end position="506"/>
    </location>
</feature>
<dbReference type="SUPFAM" id="SSF53187">
    <property type="entry name" value="Zn-dependent exopeptidases"/>
    <property type="match status" value="1"/>
</dbReference>
<keyword evidence="1" id="KW-0378">Hydrolase</keyword>
<feature type="compositionally biased region" description="Acidic residues" evidence="2">
    <location>
        <begin position="395"/>
        <end position="416"/>
    </location>
</feature>
<dbReference type="GO" id="GO:0009253">
    <property type="term" value="P:peptidoglycan catabolic process"/>
    <property type="evidence" value="ECO:0007669"/>
    <property type="project" value="InterPro"/>
</dbReference>
<dbReference type="InterPro" id="IPR002477">
    <property type="entry name" value="Peptidoglycan-bd-like"/>
</dbReference>
<dbReference type="PANTHER" id="PTHR30404:SF0">
    <property type="entry name" value="N-ACETYLMURAMOYL-L-ALANINE AMIDASE AMIC"/>
    <property type="match status" value="1"/>
</dbReference>
<keyword evidence="5" id="KW-1185">Reference proteome</keyword>
<sequence length="777" mass="82478">MNEAGFHVTDNPTTYFGPQTDSAVKAFQKDQNLVVDGIAGPNTLSELEKVLNAKNSSSNDSSPSSGVMKEGVSGSNVQQLQKDLNEAGFHVVNAPTVHFGPKTDQAVRDFQKANGLYVDGVAGPNTLAKLAEVLNESSNDDSSSSDSGLLQDGVDSPAAQAMKEDLYTLGYLDISSPNGKFGPQTEAAVIAFQKDHGLTANGIADDKTLAKMKEALNADSDDSSSNDSSPSSDVMKEGVSGSNVQQLQKDLNEAGFHVTDNPTTYFGPKTDQAVRDFQKANGLYVDGVAGPNTLAKLAEVLNESSNDDSSDDSSSNDSSPSSDVMKEGVSGSNVQQLQKDLNEAGFHVTDNPTTYFGPKTEQAVRDFQEQYTLTIDGVAGPKTLAKLAEVLSDSSNDDSSNDDSSNDDSSNDDSSDDSSSNDSGLLKDGVDSPAAQAMKKDLYTLGYLDISNPNGKFGPQTEAAVKEFQRDHDLYVDGVAGPKTLAKISEVLSTKESDDESNDDSASDVGDPGNYGSISIMKVGTTHEAVAQLKLDLEALGFMSVSNPSNEFDSATDQAVKDFQRSENLAVDGVAGPNTMKALRAALNVDETYPSESAVDGKTIVLDAGHGGSDPGAVANGLREKDINLETAKYAASKLRAAGANVVMTRETDKYLTLSQRSSIGNNADADAFISIHTNAGGGNGLETYWYSKYEREESKELAEEIQAGMLRATSGRDRGEKQGNFHVIRETQVPSVLVELGFIDNSTEASYLKQSSYREKLAEGIYQGTNSYFSKN</sequence>
<dbReference type="GO" id="GO:0008745">
    <property type="term" value="F:N-acetylmuramoyl-L-alanine amidase activity"/>
    <property type="evidence" value="ECO:0007669"/>
    <property type="project" value="InterPro"/>
</dbReference>
<dbReference type="Gene3D" id="3.40.630.40">
    <property type="entry name" value="Zn-dependent exopeptidases"/>
    <property type="match status" value="1"/>
</dbReference>
<feature type="domain" description="MurNAc-LAA" evidence="3">
    <location>
        <begin position="662"/>
        <end position="771"/>
    </location>
</feature>
<dbReference type="CDD" id="cd02696">
    <property type="entry name" value="MurNAc-LAA"/>
    <property type="match status" value="1"/>
</dbReference>
<feature type="region of interest" description="Disordered" evidence="2">
    <location>
        <begin position="217"/>
        <end position="245"/>
    </location>
</feature>
<feature type="compositionally biased region" description="Low complexity" evidence="2">
    <location>
        <begin position="55"/>
        <end position="65"/>
    </location>
</feature>
<feature type="compositionally biased region" description="Low complexity" evidence="2">
    <location>
        <begin position="312"/>
        <end position="323"/>
    </location>
</feature>
<dbReference type="InterPro" id="IPR036365">
    <property type="entry name" value="PGBD-like_sf"/>
</dbReference>
<dbReference type="Pfam" id="PF01520">
    <property type="entry name" value="Amidase_3"/>
    <property type="match status" value="1"/>
</dbReference>
<organism evidence="4 5">
    <name type="scientific">Marinococcus luteus</name>
    <dbReference type="NCBI Taxonomy" id="1122204"/>
    <lineage>
        <taxon>Bacteria</taxon>
        <taxon>Bacillati</taxon>
        <taxon>Bacillota</taxon>
        <taxon>Bacilli</taxon>
        <taxon>Bacillales</taxon>
        <taxon>Bacillaceae</taxon>
        <taxon>Marinococcus</taxon>
    </lineage>
</organism>